<dbReference type="Gene3D" id="1.10.260.40">
    <property type="entry name" value="lambda repressor-like DNA-binding domains"/>
    <property type="match status" value="1"/>
</dbReference>
<keyword evidence="4" id="KW-1185">Reference proteome</keyword>
<dbReference type="InterPro" id="IPR010982">
    <property type="entry name" value="Lambda_DNA-bd_dom_sf"/>
</dbReference>
<evidence type="ECO:0000313" key="4">
    <source>
        <dbReference type="Proteomes" id="UP001597079"/>
    </source>
</evidence>
<sequence length="152" mass="16552">MTDAQALGERISRLRHHKHMTQEQLGQLLHVSAQAVSKWENGESSPDISLVVRIANILGCTTDFMLGNVCTLAAMLPQIKVELRKMTPEHQSDFLGEIIDTIGQPISADDHALALENSALPAIHLGPTGLGVWMGQREVCLLCDNSVFNGSE</sequence>
<keyword evidence="1" id="KW-0238">DNA-binding</keyword>
<dbReference type="SMART" id="SM00530">
    <property type="entry name" value="HTH_XRE"/>
    <property type="match status" value="1"/>
</dbReference>
<evidence type="ECO:0000259" key="2">
    <source>
        <dbReference type="PROSITE" id="PS50943"/>
    </source>
</evidence>
<dbReference type="PANTHER" id="PTHR46558:SF11">
    <property type="entry name" value="HTH-TYPE TRANSCRIPTIONAL REGULATOR XRE"/>
    <property type="match status" value="1"/>
</dbReference>
<name>A0ABW4JJE2_9BACL</name>
<dbReference type="Pfam" id="PF01381">
    <property type="entry name" value="HTH_3"/>
    <property type="match status" value="1"/>
</dbReference>
<dbReference type="CDD" id="cd00093">
    <property type="entry name" value="HTH_XRE"/>
    <property type="match status" value="1"/>
</dbReference>
<protein>
    <submittedName>
        <fullName evidence="3">Helix-turn-helix domain-containing protein</fullName>
    </submittedName>
</protein>
<evidence type="ECO:0000256" key="1">
    <source>
        <dbReference type="ARBA" id="ARBA00023125"/>
    </source>
</evidence>
<proteinExistence type="predicted"/>
<dbReference type="PANTHER" id="PTHR46558">
    <property type="entry name" value="TRACRIPTIONAL REGULATORY PROTEIN-RELATED-RELATED"/>
    <property type="match status" value="1"/>
</dbReference>
<dbReference type="RefSeq" id="WP_377943214.1">
    <property type="nucleotide sequence ID" value="NZ_JBHUCX010000028.1"/>
</dbReference>
<dbReference type="Proteomes" id="UP001597079">
    <property type="component" value="Unassembled WGS sequence"/>
</dbReference>
<dbReference type="SUPFAM" id="SSF47413">
    <property type="entry name" value="lambda repressor-like DNA-binding domains"/>
    <property type="match status" value="1"/>
</dbReference>
<dbReference type="PROSITE" id="PS50943">
    <property type="entry name" value="HTH_CROC1"/>
    <property type="match status" value="1"/>
</dbReference>
<organism evidence="3 4">
    <name type="scientific">Alicyclobacillus fodiniaquatilis</name>
    <dbReference type="NCBI Taxonomy" id="1661150"/>
    <lineage>
        <taxon>Bacteria</taxon>
        <taxon>Bacillati</taxon>
        <taxon>Bacillota</taxon>
        <taxon>Bacilli</taxon>
        <taxon>Bacillales</taxon>
        <taxon>Alicyclobacillaceae</taxon>
        <taxon>Alicyclobacillus</taxon>
    </lineage>
</organism>
<dbReference type="InterPro" id="IPR001387">
    <property type="entry name" value="Cro/C1-type_HTH"/>
</dbReference>
<accession>A0ABW4JJE2</accession>
<evidence type="ECO:0000313" key="3">
    <source>
        <dbReference type="EMBL" id="MFD1675340.1"/>
    </source>
</evidence>
<comment type="caution">
    <text evidence="3">The sequence shown here is derived from an EMBL/GenBank/DDBJ whole genome shotgun (WGS) entry which is preliminary data.</text>
</comment>
<feature type="domain" description="HTH cro/C1-type" evidence="2">
    <location>
        <begin position="11"/>
        <end position="65"/>
    </location>
</feature>
<reference evidence="4" key="1">
    <citation type="journal article" date="2019" name="Int. J. Syst. Evol. Microbiol.">
        <title>The Global Catalogue of Microorganisms (GCM) 10K type strain sequencing project: providing services to taxonomists for standard genome sequencing and annotation.</title>
        <authorList>
            <consortium name="The Broad Institute Genomics Platform"/>
            <consortium name="The Broad Institute Genome Sequencing Center for Infectious Disease"/>
            <person name="Wu L."/>
            <person name="Ma J."/>
        </authorList>
    </citation>
    <scope>NUCLEOTIDE SEQUENCE [LARGE SCALE GENOMIC DNA]</scope>
    <source>
        <strain evidence="4">CGMCC 1.12286</strain>
    </source>
</reference>
<gene>
    <name evidence="3" type="ORF">ACFSB2_11600</name>
</gene>
<dbReference type="EMBL" id="JBHUCX010000028">
    <property type="protein sequence ID" value="MFD1675340.1"/>
    <property type="molecule type" value="Genomic_DNA"/>
</dbReference>